<reference evidence="2 3" key="1">
    <citation type="submission" date="2014-12" db="EMBL/GenBank/DDBJ databases">
        <title>Draft genome sequences of 29 type strains of Enterococci.</title>
        <authorList>
            <person name="Zhong Z."/>
            <person name="Sun Z."/>
            <person name="Liu W."/>
            <person name="Zhang W."/>
            <person name="Zhang H."/>
        </authorList>
    </citation>
    <scope>NUCLEOTIDE SEQUENCE [LARGE SCALE GENOMIC DNA]</scope>
    <source>
        <strain evidence="2 3">DSM 17029</strain>
    </source>
</reference>
<dbReference type="InterPro" id="IPR007138">
    <property type="entry name" value="ABM_dom"/>
</dbReference>
<keyword evidence="3" id="KW-1185">Reference proteome</keyword>
<proteinExistence type="predicted"/>
<sequence>MKKFCKFGKLQATLGNGEKLLKILLKASEQLKTVDSCFCYIVGMNEDEPDAVYVYEVWENKEAHADSLKLDIVKELIIEAGPILAPSKSANFPDLTIFGGKASL</sequence>
<dbReference type="RefSeq" id="WP_067391184.1">
    <property type="nucleotide sequence ID" value="NZ_JXKH01000001.1"/>
</dbReference>
<dbReference type="InterPro" id="IPR011008">
    <property type="entry name" value="Dimeric_a/b-barrel"/>
</dbReference>
<name>A0A1L8RJ90_9ENTE</name>
<dbReference type="EMBL" id="JXKH01000001">
    <property type="protein sequence ID" value="OJG19784.1"/>
    <property type="molecule type" value="Genomic_DNA"/>
</dbReference>
<dbReference type="AlphaFoldDB" id="A0A1L8RJ90"/>
<evidence type="ECO:0000313" key="3">
    <source>
        <dbReference type="Proteomes" id="UP000181884"/>
    </source>
</evidence>
<dbReference type="PROSITE" id="PS51725">
    <property type="entry name" value="ABM"/>
    <property type="match status" value="1"/>
</dbReference>
<dbReference type="SUPFAM" id="SSF54909">
    <property type="entry name" value="Dimeric alpha+beta barrel"/>
    <property type="match status" value="1"/>
</dbReference>
<protein>
    <recommendedName>
        <fullName evidence="1">ABM domain-containing protein</fullName>
    </recommendedName>
</protein>
<dbReference type="STRING" id="214095.RU97_GL000017"/>
<evidence type="ECO:0000259" key="1">
    <source>
        <dbReference type="PROSITE" id="PS51725"/>
    </source>
</evidence>
<evidence type="ECO:0000313" key="2">
    <source>
        <dbReference type="EMBL" id="OJG19784.1"/>
    </source>
</evidence>
<dbReference type="Gene3D" id="3.30.70.100">
    <property type="match status" value="1"/>
</dbReference>
<dbReference type="Pfam" id="PF03992">
    <property type="entry name" value="ABM"/>
    <property type="match status" value="1"/>
</dbReference>
<comment type="caution">
    <text evidence="2">The sequence shown here is derived from an EMBL/GenBank/DDBJ whole genome shotgun (WGS) entry which is preliminary data.</text>
</comment>
<accession>A0A1L8RJ90</accession>
<feature type="domain" description="ABM" evidence="1">
    <location>
        <begin position="4"/>
        <end position="92"/>
    </location>
</feature>
<organism evidence="2 3">
    <name type="scientific">Enterococcus canis</name>
    <dbReference type="NCBI Taxonomy" id="214095"/>
    <lineage>
        <taxon>Bacteria</taxon>
        <taxon>Bacillati</taxon>
        <taxon>Bacillota</taxon>
        <taxon>Bacilli</taxon>
        <taxon>Lactobacillales</taxon>
        <taxon>Enterococcaceae</taxon>
        <taxon>Enterococcus</taxon>
    </lineage>
</organism>
<dbReference type="Proteomes" id="UP000181884">
    <property type="component" value="Unassembled WGS sequence"/>
</dbReference>
<gene>
    <name evidence="2" type="ORF">RU97_GL000017</name>
</gene>